<dbReference type="OrthoDB" id="5851700at2759"/>
<dbReference type="Gene3D" id="3.40.605.10">
    <property type="entry name" value="Aldehyde Dehydrogenase, Chain A, domain 1"/>
    <property type="match status" value="1"/>
</dbReference>
<gene>
    <name evidence="4" type="ORF">TELCIR_22763</name>
</gene>
<dbReference type="PANTHER" id="PTHR43570">
    <property type="entry name" value="ALDEHYDE DEHYDROGENASE"/>
    <property type="match status" value="1"/>
</dbReference>
<accession>A0A2G9TD00</accession>
<protein>
    <recommendedName>
        <fullName evidence="3">Aldehyde dehydrogenase domain-containing protein</fullName>
    </recommendedName>
</protein>
<dbReference type="Pfam" id="PF00171">
    <property type="entry name" value="Aldedh"/>
    <property type="match status" value="1"/>
</dbReference>
<dbReference type="InterPro" id="IPR015590">
    <property type="entry name" value="Aldehyde_DH_dom"/>
</dbReference>
<dbReference type="EMBL" id="KZ383931">
    <property type="protein sequence ID" value="PIO55847.1"/>
    <property type="molecule type" value="Genomic_DNA"/>
</dbReference>
<name>A0A2G9TD00_TELCI</name>
<comment type="similarity">
    <text evidence="1">Belongs to the aldehyde dehydrogenase family.</text>
</comment>
<keyword evidence="5" id="KW-1185">Reference proteome</keyword>
<evidence type="ECO:0000256" key="1">
    <source>
        <dbReference type="ARBA" id="ARBA00009986"/>
    </source>
</evidence>
<feature type="domain" description="Aldehyde dehydrogenase" evidence="3">
    <location>
        <begin position="3"/>
        <end position="147"/>
    </location>
</feature>
<dbReference type="GO" id="GO:0005737">
    <property type="term" value="C:cytoplasm"/>
    <property type="evidence" value="ECO:0007669"/>
    <property type="project" value="TreeGrafter"/>
</dbReference>
<dbReference type="GO" id="GO:0006081">
    <property type="term" value="P:aldehyde metabolic process"/>
    <property type="evidence" value="ECO:0007669"/>
    <property type="project" value="InterPro"/>
</dbReference>
<dbReference type="InterPro" id="IPR016162">
    <property type="entry name" value="Ald_DH_N"/>
</dbReference>
<keyword evidence="2" id="KW-0560">Oxidoreductase</keyword>
<dbReference type="PANTHER" id="PTHR43570:SF16">
    <property type="entry name" value="ALDEHYDE DEHYDROGENASE TYPE III, ISOFORM Q"/>
    <property type="match status" value="1"/>
</dbReference>
<dbReference type="AlphaFoldDB" id="A0A2G9TD00"/>
<evidence type="ECO:0000256" key="2">
    <source>
        <dbReference type="ARBA" id="ARBA00023002"/>
    </source>
</evidence>
<sequence length="151" mass="16654">LVENQRAHFKTGATRSVEARKKALLKLKVMVEKNSEEIGAAIQKDLGRDPAQEIANAIRHVQELINHVEEWSAPKIVAKPQMFNNDTDEVMLMTEPLGVALVISPWNFPLVTSMPVALAIAGGNTVILKLSELSPTFSSVFARLVAKHFDE</sequence>
<organism evidence="4 5">
    <name type="scientific">Teladorsagia circumcincta</name>
    <name type="common">Brown stomach worm</name>
    <name type="synonym">Ostertagia circumcincta</name>
    <dbReference type="NCBI Taxonomy" id="45464"/>
    <lineage>
        <taxon>Eukaryota</taxon>
        <taxon>Metazoa</taxon>
        <taxon>Ecdysozoa</taxon>
        <taxon>Nematoda</taxon>
        <taxon>Chromadorea</taxon>
        <taxon>Rhabditida</taxon>
        <taxon>Rhabditina</taxon>
        <taxon>Rhabditomorpha</taxon>
        <taxon>Strongyloidea</taxon>
        <taxon>Trichostrongylidae</taxon>
        <taxon>Teladorsagia</taxon>
    </lineage>
</organism>
<reference evidence="4 5" key="1">
    <citation type="submission" date="2015-09" db="EMBL/GenBank/DDBJ databases">
        <title>Draft genome of the parasitic nematode Teladorsagia circumcincta isolate WARC Sus (inbred).</title>
        <authorList>
            <person name="Mitreva M."/>
        </authorList>
    </citation>
    <scope>NUCLEOTIDE SEQUENCE [LARGE SCALE GENOMIC DNA]</scope>
    <source>
        <strain evidence="4 5">S</strain>
    </source>
</reference>
<feature type="non-terminal residue" evidence="4">
    <location>
        <position position="1"/>
    </location>
</feature>
<dbReference type="InterPro" id="IPR012394">
    <property type="entry name" value="Aldehyde_DH_NAD(P)"/>
</dbReference>
<feature type="non-terminal residue" evidence="4">
    <location>
        <position position="151"/>
    </location>
</feature>
<evidence type="ECO:0000313" key="5">
    <source>
        <dbReference type="Proteomes" id="UP000230423"/>
    </source>
</evidence>
<proteinExistence type="inferred from homology"/>
<dbReference type="SUPFAM" id="SSF53720">
    <property type="entry name" value="ALDH-like"/>
    <property type="match status" value="1"/>
</dbReference>
<dbReference type="InterPro" id="IPR016161">
    <property type="entry name" value="Ald_DH/histidinol_DH"/>
</dbReference>
<evidence type="ECO:0000259" key="3">
    <source>
        <dbReference type="Pfam" id="PF00171"/>
    </source>
</evidence>
<dbReference type="Proteomes" id="UP000230423">
    <property type="component" value="Unassembled WGS sequence"/>
</dbReference>
<dbReference type="GO" id="GO:0004029">
    <property type="term" value="F:aldehyde dehydrogenase (NAD+) activity"/>
    <property type="evidence" value="ECO:0007669"/>
    <property type="project" value="TreeGrafter"/>
</dbReference>
<evidence type="ECO:0000313" key="4">
    <source>
        <dbReference type="EMBL" id="PIO55847.1"/>
    </source>
</evidence>